<comment type="caution">
    <text evidence="1">The sequence shown here is derived from an EMBL/GenBank/DDBJ whole genome shotgun (WGS) entry which is preliminary data.</text>
</comment>
<sequence length="132" mass="14844">MTCKNHYKLPLGSIGKCECDCPKRPRPDKHVLMLFENCSPIAGNRNTPNNIIFDTEPNSLPVTMAATIENFSTDGINVTIFRRNSQETIAVQAGSSLTFVHNEVVRITVNSFGQDYTGSFKYQITYEVEKEH</sequence>
<dbReference type="AlphaFoldDB" id="A0A4Y8L9H5"/>
<reference evidence="1 2" key="1">
    <citation type="submission" date="2019-03" db="EMBL/GenBank/DDBJ databases">
        <authorList>
            <person name="Yang Y."/>
        </authorList>
    </citation>
    <scope>NUCLEOTIDE SEQUENCE [LARGE SCALE GENOMIC DNA]</scope>
    <source>
        <strain evidence="1 2">ASL-1</strain>
    </source>
</reference>
<evidence type="ECO:0008006" key="3">
    <source>
        <dbReference type="Google" id="ProtNLM"/>
    </source>
</evidence>
<keyword evidence="2" id="KW-1185">Reference proteome</keyword>
<accession>A0A4Y8L9H5</accession>
<protein>
    <recommendedName>
        <fullName evidence="3">DUF3992 domain-containing protein</fullName>
    </recommendedName>
</protein>
<evidence type="ECO:0000313" key="1">
    <source>
        <dbReference type="EMBL" id="TFD97136.1"/>
    </source>
</evidence>
<evidence type="ECO:0000313" key="2">
    <source>
        <dbReference type="Proteomes" id="UP000297776"/>
    </source>
</evidence>
<name>A0A4Y8L9H5_9BACL</name>
<dbReference type="RefSeq" id="WP_134383287.1">
    <property type="nucleotide sequence ID" value="NZ_SORX01000018.1"/>
</dbReference>
<dbReference type="EMBL" id="SORX01000018">
    <property type="protein sequence ID" value="TFD97136.1"/>
    <property type="molecule type" value="Genomic_DNA"/>
</dbReference>
<dbReference type="OrthoDB" id="2452242at2"/>
<organism evidence="1 2">
    <name type="scientific">Jeotgalibacillus salarius</name>
    <dbReference type="NCBI Taxonomy" id="546023"/>
    <lineage>
        <taxon>Bacteria</taxon>
        <taxon>Bacillati</taxon>
        <taxon>Bacillota</taxon>
        <taxon>Bacilli</taxon>
        <taxon>Bacillales</taxon>
        <taxon>Caryophanaceae</taxon>
        <taxon>Jeotgalibacillus</taxon>
    </lineage>
</organism>
<dbReference type="Proteomes" id="UP000297776">
    <property type="component" value="Unassembled WGS sequence"/>
</dbReference>
<proteinExistence type="predicted"/>
<gene>
    <name evidence="1" type="ORF">E2626_16725</name>
</gene>